<evidence type="ECO:0000313" key="2">
    <source>
        <dbReference type="Proteomes" id="UP000619479"/>
    </source>
</evidence>
<dbReference type="AlphaFoldDB" id="A0A919M945"/>
<dbReference type="InterPro" id="IPR022536">
    <property type="entry name" value="EspC"/>
</dbReference>
<keyword evidence="2" id="KW-1185">Reference proteome</keyword>
<protein>
    <recommendedName>
        <fullName evidence="3">ESX-1 secretion-associated protein</fullName>
    </recommendedName>
</protein>
<dbReference type="RefSeq" id="WP_203750629.1">
    <property type="nucleotide sequence ID" value="NZ_BAAAUC010000077.1"/>
</dbReference>
<gene>
    <name evidence="1" type="ORF">Acy02nite_69490</name>
</gene>
<dbReference type="GO" id="GO:0009306">
    <property type="term" value="P:protein secretion"/>
    <property type="evidence" value="ECO:0007669"/>
    <property type="project" value="InterPro"/>
</dbReference>
<evidence type="ECO:0008006" key="3">
    <source>
        <dbReference type="Google" id="ProtNLM"/>
    </source>
</evidence>
<accession>A0A919M945</accession>
<evidence type="ECO:0000313" key="1">
    <source>
        <dbReference type="EMBL" id="GID69068.1"/>
    </source>
</evidence>
<dbReference type="Proteomes" id="UP000619479">
    <property type="component" value="Unassembled WGS sequence"/>
</dbReference>
<comment type="caution">
    <text evidence="1">The sequence shown here is derived from an EMBL/GenBank/DDBJ whole genome shotgun (WGS) entry which is preliminary data.</text>
</comment>
<proteinExistence type="predicted"/>
<reference evidence="1" key="1">
    <citation type="submission" date="2021-01" db="EMBL/GenBank/DDBJ databases">
        <title>Whole genome shotgun sequence of Actinoplanes cyaneus NBRC 14990.</title>
        <authorList>
            <person name="Komaki H."/>
            <person name="Tamura T."/>
        </authorList>
    </citation>
    <scope>NUCLEOTIDE SEQUENCE</scope>
    <source>
        <strain evidence="1">NBRC 14990</strain>
    </source>
</reference>
<dbReference type="Pfam" id="PF10824">
    <property type="entry name" value="T7SS_ESX_EspC"/>
    <property type="match status" value="1"/>
</dbReference>
<name>A0A919M945_9ACTN</name>
<sequence length="107" mass="11104">MTGPDGGVLADPAQIRRHAGALRAFQDRLAAVRVAGAAVTQDTGAFGMLCGWLPAILAARHRRQDELTAYVAENLDLLAADLQATAADYESADSRSATTIRDAGGPA</sequence>
<organism evidence="1 2">
    <name type="scientific">Actinoplanes cyaneus</name>
    <dbReference type="NCBI Taxonomy" id="52696"/>
    <lineage>
        <taxon>Bacteria</taxon>
        <taxon>Bacillati</taxon>
        <taxon>Actinomycetota</taxon>
        <taxon>Actinomycetes</taxon>
        <taxon>Micromonosporales</taxon>
        <taxon>Micromonosporaceae</taxon>
        <taxon>Actinoplanes</taxon>
    </lineage>
</organism>
<dbReference type="EMBL" id="BOMH01000058">
    <property type="protein sequence ID" value="GID69068.1"/>
    <property type="molecule type" value="Genomic_DNA"/>
</dbReference>